<name>A0A235EW78_9RHOO</name>
<organism evidence="2 3">
    <name type="scientific">Thauera propionica</name>
    <dbReference type="NCBI Taxonomy" id="2019431"/>
    <lineage>
        <taxon>Bacteria</taxon>
        <taxon>Pseudomonadati</taxon>
        <taxon>Pseudomonadota</taxon>
        <taxon>Betaproteobacteria</taxon>
        <taxon>Rhodocyclales</taxon>
        <taxon>Zoogloeaceae</taxon>
        <taxon>Thauera</taxon>
    </lineage>
</organism>
<gene>
    <name evidence="2" type="ORF">CGK74_13730</name>
</gene>
<protein>
    <submittedName>
        <fullName evidence="2">Uncharacterized protein</fullName>
    </submittedName>
</protein>
<keyword evidence="1" id="KW-0472">Membrane</keyword>
<accession>A0A235EW78</accession>
<keyword evidence="3" id="KW-1185">Reference proteome</keyword>
<dbReference type="Proteomes" id="UP000215181">
    <property type="component" value="Unassembled WGS sequence"/>
</dbReference>
<feature type="transmembrane region" description="Helical" evidence="1">
    <location>
        <begin position="43"/>
        <end position="63"/>
    </location>
</feature>
<reference evidence="2 3" key="1">
    <citation type="submission" date="2017-07" db="EMBL/GenBank/DDBJ databases">
        <title>Thauera sp. KNDSS-Mac4 genome sequence and assembly.</title>
        <authorList>
            <person name="Mayilraj S."/>
        </authorList>
    </citation>
    <scope>NUCLEOTIDE SEQUENCE [LARGE SCALE GENOMIC DNA]</scope>
    <source>
        <strain evidence="2 3">KNDSS-Mac4</strain>
    </source>
</reference>
<evidence type="ECO:0000313" key="2">
    <source>
        <dbReference type="EMBL" id="OYD53270.1"/>
    </source>
</evidence>
<dbReference type="RefSeq" id="WP_094269011.1">
    <property type="nucleotide sequence ID" value="NZ_NOIH01000015.1"/>
</dbReference>
<keyword evidence="1" id="KW-0812">Transmembrane</keyword>
<sequence>MIPLLLTLLPSIASALACVIILWRAEPALNRMTPGTHFTVRLAMWLLVVGAAAQLLALAMGTVPQWPTVVLELGVACLLYCERRLRVLIPRPRKPAADPHLF</sequence>
<proteinExistence type="predicted"/>
<evidence type="ECO:0000256" key="1">
    <source>
        <dbReference type="SAM" id="Phobius"/>
    </source>
</evidence>
<dbReference type="EMBL" id="NOIH01000015">
    <property type="protein sequence ID" value="OYD53270.1"/>
    <property type="molecule type" value="Genomic_DNA"/>
</dbReference>
<evidence type="ECO:0000313" key="3">
    <source>
        <dbReference type="Proteomes" id="UP000215181"/>
    </source>
</evidence>
<comment type="caution">
    <text evidence="2">The sequence shown here is derived from an EMBL/GenBank/DDBJ whole genome shotgun (WGS) entry which is preliminary data.</text>
</comment>
<dbReference type="AlphaFoldDB" id="A0A235EW78"/>
<keyword evidence="1" id="KW-1133">Transmembrane helix</keyword>